<gene>
    <name evidence="3" type="ORF">B7P43_G16089</name>
</gene>
<evidence type="ECO:0000313" key="4">
    <source>
        <dbReference type="Proteomes" id="UP000235965"/>
    </source>
</evidence>
<comment type="function">
    <text evidence="1">Catalyzes the reduction of fatty acyl-CoA to fatty alcohols.</text>
</comment>
<dbReference type="OrthoDB" id="8195591at2759"/>
<dbReference type="InterPro" id="IPR026055">
    <property type="entry name" value="FAR"/>
</dbReference>
<dbReference type="Pfam" id="PF07993">
    <property type="entry name" value="NAD_binding_4"/>
    <property type="match status" value="1"/>
</dbReference>
<dbReference type="InterPro" id="IPR013120">
    <property type="entry name" value="FAR_NAD-bd"/>
</dbReference>
<dbReference type="Proteomes" id="UP000235965">
    <property type="component" value="Unassembled WGS sequence"/>
</dbReference>
<keyword evidence="1" id="KW-0443">Lipid metabolism</keyword>
<dbReference type="EMBL" id="NEVH01011924">
    <property type="protein sequence ID" value="PNF31090.1"/>
    <property type="molecule type" value="Genomic_DNA"/>
</dbReference>
<dbReference type="InterPro" id="IPR036291">
    <property type="entry name" value="NAD(P)-bd_dom_sf"/>
</dbReference>
<feature type="domain" description="Thioester reductase (TE)" evidence="2">
    <location>
        <begin position="27"/>
        <end position="159"/>
    </location>
</feature>
<name>A0A2J7QR93_9NEOP</name>
<evidence type="ECO:0000256" key="1">
    <source>
        <dbReference type="RuleBase" id="RU363097"/>
    </source>
</evidence>
<dbReference type="PANTHER" id="PTHR11011">
    <property type="entry name" value="MALE STERILITY PROTEIN 2-RELATED"/>
    <property type="match status" value="1"/>
</dbReference>
<dbReference type="InParanoid" id="A0A2J7QR93"/>
<dbReference type="GO" id="GO:0005777">
    <property type="term" value="C:peroxisome"/>
    <property type="evidence" value="ECO:0007669"/>
    <property type="project" value="TreeGrafter"/>
</dbReference>
<reference evidence="3 4" key="1">
    <citation type="submission" date="2017-12" db="EMBL/GenBank/DDBJ databases">
        <title>Hemimetabolous genomes reveal molecular basis of termite eusociality.</title>
        <authorList>
            <person name="Harrison M.C."/>
            <person name="Jongepier E."/>
            <person name="Robertson H.M."/>
            <person name="Arning N."/>
            <person name="Bitard-Feildel T."/>
            <person name="Chao H."/>
            <person name="Childers C.P."/>
            <person name="Dinh H."/>
            <person name="Doddapaneni H."/>
            <person name="Dugan S."/>
            <person name="Gowin J."/>
            <person name="Greiner C."/>
            <person name="Han Y."/>
            <person name="Hu H."/>
            <person name="Hughes D.S.T."/>
            <person name="Huylmans A.-K."/>
            <person name="Kemena C."/>
            <person name="Kremer L.P.M."/>
            <person name="Lee S.L."/>
            <person name="Lopez-Ezquerra A."/>
            <person name="Mallet L."/>
            <person name="Monroy-Kuhn J.M."/>
            <person name="Moser A."/>
            <person name="Murali S.C."/>
            <person name="Muzny D.M."/>
            <person name="Otani S."/>
            <person name="Piulachs M.-D."/>
            <person name="Poelchau M."/>
            <person name="Qu J."/>
            <person name="Schaub F."/>
            <person name="Wada-Katsumata A."/>
            <person name="Worley K.C."/>
            <person name="Xie Q."/>
            <person name="Ylla G."/>
            <person name="Poulsen M."/>
            <person name="Gibbs R.A."/>
            <person name="Schal C."/>
            <person name="Richards S."/>
            <person name="Belles X."/>
            <person name="Korb J."/>
            <person name="Bornberg-Bauer E."/>
        </authorList>
    </citation>
    <scope>NUCLEOTIDE SEQUENCE [LARGE SCALE GENOMIC DNA]</scope>
    <source>
        <tissue evidence="3">Whole body</tissue>
    </source>
</reference>
<dbReference type="Gene3D" id="3.40.50.720">
    <property type="entry name" value="NAD(P)-binding Rossmann-like Domain"/>
    <property type="match status" value="1"/>
</dbReference>
<protein>
    <recommendedName>
        <fullName evidence="1">Fatty acyl-CoA reductase</fullName>
        <ecNumber evidence="1">1.2.1.84</ecNumber>
    </recommendedName>
</protein>
<comment type="similarity">
    <text evidence="1">Belongs to the fatty acyl-CoA reductase family.</text>
</comment>
<comment type="caution">
    <text evidence="3">The sequence shown here is derived from an EMBL/GenBank/DDBJ whole genome shotgun (WGS) entry which is preliminary data.</text>
</comment>
<comment type="catalytic activity">
    <reaction evidence="1">
        <text>a long-chain fatty acyl-CoA + 2 NADPH + 2 H(+) = a long-chain primary fatty alcohol + 2 NADP(+) + CoA</text>
        <dbReference type="Rhea" id="RHEA:52716"/>
        <dbReference type="ChEBI" id="CHEBI:15378"/>
        <dbReference type="ChEBI" id="CHEBI:57287"/>
        <dbReference type="ChEBI" id="CHEBI:57783"/>
        <dbReference type="ChEBI" id="CHEBI:58349"/>
        <dbReference type="ChEBI" id="CHEBI:77396"/>
        <dbReference type="ChEBI" id="CHEBI:83139"/>
        <dbReference type="EC" id="1.2.1.84"/>
    </reaction>
</comment>
<organism evidence="3 4">
    <name type="scientific">Cryptotermes secundus</name>
    <dbReference type="NCBI Taxonomy" id="105785"/>
    <lineage>
        <taxon>Eukaryota</taxon>
        <taxon>Metazoa</taxon>
        <taxon>Ecdysozoa</taxon>
        <taxon>Arthropoda</taxon>
        <taxon>Hexapoda</taxon>
        <taxon>Insecta</taxon>
        <taxon>Pterygota</taxon>
        <taxon>Neoptera</taxon>
        <taxon>Polyneoptera</taxon>
        <taxon>Dictyoptera</taxon>
        <taxon>Blattodea</taxon>
        <taxon>Blattoidea</taxon>
        <taxon>Termitoidae</taxon>
        <taxon>Kalotermitidae</taxon>
        <taxon>Cryptotermitinae</taxon>
        <taxon>Cryptotermes</taxon>
    </lineage>
</organism>
<dbReference type="PANTHER" id="PTHR11011:SF60">
    <property type="entry name" value="FATTY ACYL-COA REDUCTASE-RELATED"/>
    <property type="match status" value="1"/>
</dbReference>
<keyword evidence="1" id="KW-0560">Oxidoreductase</keyword>
<proteinExistence type="inferred from homology"/>
<keyword evidence="4" id="KW-1185">Reference proteome</keyword>
<dbReference type="GO" id="GO:0080019">
    <property type="term" value="F:alcohol-forming very long-chain fatty acyl-CoA reductase activity"/>
    <property type="evidence" value="ECO:0007669"/>
    <property type="project" value="InterPro"/>
</dbReference>
<dbReference type="STRING" id="105785.A0A2J7QR93"/>
<accession>A0A2J7QR93</accession>
<dbReference type="GO" id="GO:0035336">
    <property type="term" value="P:long-chain fatty-acyl-CoA metabolic process"/>
    <property type="evidence" value="ECO:0007669"/>
    <property type="project" value="TreeGrafter"/>
</dbReference>
<evidence type="ECO:0000313" key="3">
    <source>
        <dbReference type="EMBL" id="PNF31090.1"/>
    </source>
</evidence>
<evidence type="ECO:0000259" key="2">
    <source>
        <dbReference type="Pfam" id="PF07993"/>
    </source>
</evidence>
<keyword evidence="1" id="KW-0444">Lipid biosynthesis</keyword>
<keyword evidence="1" id="KW-0521">NADP</keyword>
<dbReference type="EC" id="1.2.1.84" evidence="1"/>
<dbReference type="AlphaFoldDB" id="A0A2J7QR93"/>
<sequence>MTTMDKKGVDLRNSNILELFRGAQVLLTGATGFMGQVLMEKLLRTCQIDKLYIIIRPKKGMTEKERLKKIFDSYLYERLQREQPNCISKVVLVTGDNEQRGLGLSQEDHALLVHQVNIIFHAAATVRFDEKLTKAVAINILGTKDMLDLAREMPHLKVSYHTV</sequence>
<dbReference type="SUPFAM" id="SSF51735">
    <property type="entry name" value="NAD(P)-binding Rossmann-fold domains"/>
    <property type="match status" value="1"/>
</dbReference>
<dbReference type="GO" id="GO:0102965">
    <property type="term" value="F:alcohol-forming long-chain fatty acyl-CoA reductase activity"/>
    <property type="evidence" value="ECO:0007669"/>
    <property type="project" value="UniProtKB-EC"/>
</dbReference>